<dbReference type="SUPFAM" id="SSF48179">
    <property type="entry name" value="6-phosphogluconate dehydrogenase C-terminal domain-like"/>
    <property type="match status" value="1"/>
</dbReference>
<dbReference type="Gene3D" id="3.40.50.720">
    <property type="entry name" value="NAD(P)-binding Rossmann-like Domain"/>
    <property type="match status" value="1"/>
</dbReference>
<dbReference type="Pfam" id="PF08125">
    <property type="entry name" value="Mannitol_dh_C"/>
    <property type="match status" value="1"/>
</dbReference>
<dbReference type="InterPro" id="IPR008927">
    <property type="entry name" value="6-PGluconate_DH-like_C_sf"/>
</dbReference>
<evidence type="ECO:0000256" key="1">
    <source>
        <dbReference type="ARBA" id="ARBA00006541"/>
    </source>
</evidence>
<dbReference type="InterPro" id="IPR050988">
    <property type="entry name" value="Mannitol_DH/Oxidoreductase"/>
</dbReference>
<feature type="domain" description="Mannitol dehydrogenase N-terminal" evidence="6">
    <location>
        <begin position="22"/>
        <end position="272"/>
    </location>
</feature>
<dbReference type="Gene3D" id="1.10.1040.10">
    <property type="entry name" value="N-(1-d-carboxylethyl)-l-norvaline Dehydrogenase, domain 2"/>
    <property type="match status" value="1"/>
</dbReference>
<evidence type="ECO:0000256" key="5">
    <source>
        <dbReference type="ARBA" id="ARBA00047733"/>
    </source>
</evidence>
<dbReference type="InterPro" id="IPR013118">
    <property type="entry name" value="Mannitol_DH_C"/>
</dbReference>
<feature type="domain" description="Mannitol dehydrogenase C-terminal" evidence="7">
    <location>
        <begin position="281"/>
        <end position="438"/>
    </location>
</feature>
<organism evidence="8 9">
    <name type="scientific">Triparma strigata</name>
    <dbReference type="NCBI Taxonomy" id="1606541"/>
    <lineage>
        <taxon>Eukaryota</taxon>
        <taxon>Sar</taxon>
        <taxon>Stramenopiles</taxon>
        <taxon>Ochrophyta</taxon>
        <taxon>Bolidophyceae</taxon>
        <taxon>Parmales</taxon>
        <taxon>Triparmaceae</taxon>
        <taxon>Triparma</taxon>
    </lineage>
</organism>
<comment type="catalytic activity">
    <reaction evidence="5">
        <text>D-mannitol + NAD(+) = D-fructose + NADH + H(+)</text>
        <dbReference type="Rhea" id="RHEA:12084"/>
        <dbReference type="ChEBI" id="CHEBI:15378"/>
        <dbReference type="ChEBI" id="CHEBI:16899"/>
        <dbReference type="ChEBI" id="CHEBI:37721"/>
        <dbReference type="ChEBI" id="CHEBI:57540"/>
        <dbReference type="ChEBI" id="CHEBI:57945"/>
        <dbReference type="EC" id="1.1.1.67"/>
    </reaction>
</comment>
<dbReference type="PANTHER" id="PTHR43362">
    <property type="entry name" value="MANNITOL DEHYDROGENASE DSF1-RELATED"/>
    <property type="match status" value="1"/>
</dbReference>
<dbReference type="InterPro" id="IPR000669">
    <property type="entry name" value="Mannitol_DH"/>
</dbReference>
<dbReference type="SUPFAM" id="SSF51735">
    <property type="entry name" value="NAD(P)-binding Rossmann-fold domains"/>
    <property type="match status" value="1"/>
</dbReference>
<gene>
    <name evidence="8" type="ORF">TrST_g11748</name>
</gene>
<dbReference type="GO" id="GO:0050086">
    <property type="term" value="F:mannitol 2-dehydrogenase activity"/>
    <property type="evidence" value="ECO:0007669"/>
    <property type="project" value="UniProtKB-EC"/>
</dbReference>
<dbReference type="PROSITE" id="PS00974">
    <property type="entry name" value="MANNITOL_DHGENASE"/>
    <property type="match status" value="1"/>
</dbReference>
<dbReference type="PRINTS" id="PR00084">
    <property type="entry name" value="MTLDHDRGNASE"/>
</dbReference>
<dbReference type="EMBL" id="BRXY01000578">
    <property type="protein sequence ID" value="GMI01326.1"/>
    <property type="molecule type" value="Genomic_DNA"/>
</dbReference>
<dbReference type="Pfam" id="PF01232">
    <property type="entry name" value="Mannitol_dh"/>
    <property type="match status" value="1"/>
</dbReference>
<evidence type="ECO:0000259" key="6">
    <source>
        <dbReference type="Pfam" id="PF01232"/>
    </source>
</evidence>
<dbReference type="InterPro" id="IPR013328">
    <property type="entry name" value="6PGD_dom2"/>
</dbReference>
<evidence type="ECO:0000256" key="4">
    <source>
        <dbReference type="ARBA" id="ARBA00038970"/>
    </source>
</evidence>
<keyword evidence="3" id="KW-0520">NAD</keyword>
<evidence type="ECO:0000259" key="7">
    <source>
        <dbReference type="Pfam" id="PF08125"/>
    </source>
</evidence>
<dbReference type="GO" id="GO:0019594">
    <property type="term" value="P:mannitol metabolic process"/>
    <property type="evidence" value="ECO:0007669"/>
    <property type="project" value="InterPro"/>
</dbReference>
<dbReference type="AlphaFoldDB" id="A0A9W7C7Y5"/>
<accession>A0A9W7C7Y5</accession>
<keyword evidence="9" id="KW-1185">Reference proteome</keyword>
<dbReference type="Proteomes" id="UP001165085">
    <property type="component" value="Unassembled WGS sequence"/>
</dbReference>
<dbReference type="InterPro" id="IPR036291">
    <property type="entry name" value="NAD(P)-bd_dom_sf"/>
</dbReference>
<dbReference type="InterPro" id="IPR023027">
    <property type="entry name" value="Mannitol_DH_CS"/>
</dbReference>
<evidence type="ECO:0000256" key="3">
    <source>
        <dbReference type="ARBA" id="ARBA00023027"/>
    </source>
</evidence>
<evidence type="ECO:0000256" key="2">
    <source>
        <dbReference type="ARBA" id="ARBA00023002"/>
    </source>
</evidence>
<comment type="caution">
    <text evidence="8">The sequence shown here is derived from an EMBL/GenBank/DDBJ whole genome shotgun (WGS) entry which is preliminary data.</text>
</comment>
<sequence length="485" mass="53599">MSESAKSVSSYGKRSTEPTNIIAHIGVGGFSRAHQFYVLDQLEGGESSWGVMGVGIKPWDAKMYETLKRQDFLFSCNMRSEAVNEVVVVKSIVDYAPIFSDAASFDKLLEERVKIISLTVTEKGYCTTETGELDLANEDVKADVSNFESSPFQPQTAVGLICRVIEERRKKGVPTLTIMSCDNLPMNGLTTKKAVLSFAKQVGGGLLDFIEASVPFPNSMVDRITPVTSKEHIEEISERHLINDEWPVVCEPFLQWVIEDKFVDGCRPSWDKVDGVIFTDDVEGYEFMKLRLLNSTHSSMSYISTLAGFKLVFESMADKDVESFVRRYMGEIVATLEPVAGIDFAEYVNTLVERFANPEIKDSLDRLSLDGSQKFRNALAPALVQLKESGGEMKTCRVALAAYLRYCAGVDMEGKAMQCVDDPMKAGLEDVGGRMKANPEKGTCEEFLTLVFGEDLVGGWGAFVDGVFSAYLELEEKGARAMLVA</sequence>
<reference evidence="9" key="1">
    <citation type="journal article" date="2023" name="Commun. Biol.">
        <title>Genome analysis of Parmales, the sister group of diatoms, reveals the evolutionary specialization of diatoms from phago-mixotrophs to photoautotrophs.</title>
        <authorList>
            <person name="Ban H."/>
            <person name="Sato S."/>
            <person name="Yoshikawa S."/>
            <person name="Yamada K."/>
            <person name="Nakamura Y."/>
            <person name="Ichinomiya M."/>
            <person name="Sato N."/>
            <person name="Blanc-Mathieu R."/>
            <person name="Endo H."/>
            <person name="Kuwata A."/>
            <person name="Ogata H."/>
        </authorList>
    </citation>
    <scope>NUCLEOTIDE SEQUENCE [LARGE SCALE GENOMIC DNA]</scope>
    <source>
        <strain evidence="9">NIES 3701</strain>
    </source>
</reference>
<evidence type="ECO:0000313" key="9">
    <source>
        <dbReference type="Proteomes" id="UP001165085"/>
    </source>
</evidence>
<protein>
    <recommendedName>
        <fullName evidence="4">mannitol 2-dehydrogenase</fullName>
        <ecNumber evidence="4">1.1.1.67</ecNumber>
    </recommendedName>
</protein>
<dbReference type="EC" id="1.1.1.67" evidence="4"/>
<evidence type="ECO:0000313" key="8">
    <source>
        <dbReference type="EMBL" id="GMI01326.1"/>
    </source>
</evidence>
<keyword evidence="2" id="KW-0560">Oxidoreductase</keyword>
<dbReference type="InterPro" id="IPR013131">
    <property type="entry name" value="Mannitol_DH_N"/>
</dbReference>
<name>A0A9W7C7Y5_9STRA</name>
<comment type="similarity">
    <text evidence="1">Belongs to the mannitol dehydrogenase family.</text>
</comment>
<dbReference type="PANTHER" id="PTHR43362:SF1">
    <property type="entry name" value="MANNITOL DEHYDROGENASE 2-RELATED"/>
    <property type="match status" value="1"/>
</dbReference>
<proteinExistence type="inferred from homology"/>
<dbReference type="OrthoDB" id="418169at2759"/>